<dbReference type="InterPro" id="IPR019519">
    <property type="entry name" value="Elp5"/>
</dbReference>
<comment type="pathway">
    <text evidence="3">tRNA modification; 5-methoxycarbonylmethyl-2-thiouridine-tRNA biosynthesis.</text>
</comment>
<protein>
    <recommendedName>
        <fullName evidence="5">Elongator complex protein 5</fullName>
    </recommendedName>
</protein>
<keyword evidence="7" id="KW-0819">tRNA processing</keyword>
<evidence type="ECO:0000256" key="8">
    <source>
        <dbReference type="ARBA" id="ARBA00023242"/>
    </source>
</evidence>
<proteinExistence type="inferred from homology"/>
<comment type="subcellular location">
    <subcellularLocation>
        <location evidence="2">Cytoplasm</location>
    </subcellularLocation>
    <subcellularLocation>
        <location evidence="1">Nucleus</location>
    </subcellularLocation>
</comment>
<evidence type="ECO:0000256" key="1">
    <source>
        <dbReference type="ARBA" id="ARBA00004123"/>
    </source>
</evidence>
<evidence type="ECO:0000256" key="5">
    <source>
        <dbReference type="ARBA" id="ARBA00020264"/>
    </source>
</evidence>
<evidence type="ECO:0000256" key="3">
    <source>
        <dbReference type="ARBA" id="ARBA00005043"/>
    </source>
</evidence>
<reference evidence="9 10" key="1">
    <citation type="submission" date="2021-06" db="EMBL/GenBank/DDBJ databases">
        <title>A haploid diamondback moth (Plutella xylostella L.) genome assembly resolves 31 chromosomes and identifies a diamide resistance mutation.</title>
        <authorList>
            <person name="Ward C.M."/>
            <person name="Perry K.D."/>
            <person name="Baker G."/>
            <person name="Powis K."/>
            <person name="Heckel D.G."/>
            <person name="Baxter S.W."/>
        </authorList>
    </citation>
    <scope>NUCLEOTIDE SEQUENCE [LARGE SCALE GENOMIC DNA]</scope>
    <source>
        <strain evidence="9 10">LV</strain>
        <tissue evidence="9">Single pupa</tissue>
    </source>
</reference>
<dbReference type="PANTHER" id="PTHR15641:SF1">
    <property type="entry name" value="ELONGATOR COMPLEX PROTEIN 5"/>
    <property type="match status" value="1"/>
</dbReference>
<dbReference type="Proteomes" id="UP000823941">
    <property type="component" value="Chromosome 16"/>
</dbReference>
<dbReference type="PANTHER" id="PTHR15641">
    <property type="entry name" value="ELONGATOR COMPLEX PROTEIN 5"/>
    <property type="match status" value="1"/>
</dbReference>
<evidence type="ECO:0000313" key="9">
    <source>
        <dbReference type="EMBL" id="KAG7303446.1"/>
    </source>
</evidence>
<evidence type="ECO:0000256" key="4">
    <source>
        <dbReference type="ARBA" id="ARBA00009567"/>
    </source>
</evidence>
<evidence type="ECO:0000256" key="7">
    <source>
        <dbReference type="ARBA" id="ARBA00022694"/>
    </source>
</evidence>
<keyword evidence="8" id="KW-0539">Nucleus</keyword>
<accession>A0ABQ7QDZ3</accession>
<comment type="similarity">
    <text evidence="4">Belongs to the ELP5 family.</text>
</comment>
<organism evidence="9 10">
    <name type="scientific">Plutella xylostella</name>
    <name type="common">Diamondback moth</name>
    <name type="synonym">Plutella maculipennis</name>
    <dbReference type="NCBI Taxonomy" id="51655"/>
    <lineage>
        <taxon>Eukaryota</taxon>
        <taxon>Metazoa</taxon>
        <taxon>Ecdysozoa</taxon>
        <taxon>Arthropoda</taxon>
        <taxon>Hexapoda</taxon>
        <taxon>Insecta</taxon>
        <taxon>Pterygota</taxon>
        <taxon>Neoptera</taxon>
        <taxon>Endopterygota</taxon>
        <taxon>Lepidoptera</taxon>
        <taxon>Glossata</taxon>
        <taxon>Ditrysia</taxon>
        <taxon>Yponomeutoidea</taxon>
        <taxon>Plutellidae</taxon>
        <taxon>Plutella</taxon>
    </lineage>
</organism>
<dbReference type="Pfam" id="PF10483">
    <property type="entry name" value="Elong_Iki1"/>
    <property type="match status" value="1"/>
</dbReference>
<comment type="caution">
    <text evidence="9">The sequence shown here is derived from an EMBL/GenBank/DDBJ whole genome shotgun (WGS) entry which is preliminary data.</text>
</comment>
<gene>
    <name evidence="9" type="ORF">JYU34_011964</name>
</gene>
<keyword evidence="10" id="KW-1185">Reference proteome</keyword>
<keyword evidence="6" id="KW-0963">Cytoplasm</keyword>
<evidence type="ECO:0000256" key="6">
    <source>
        <dbReference type="ARBA" id="ARBA00022490"/>
    </source>
</evidence>
<dbReference type="EMBL" id="JAHIBW010000016">
    <property type="protein sequence ID" value="KAG7303446.1"/>
    <property type="molecule type" value="Genomic_DNA"/>
</dbReference>
<sequence>MSLLKVKTAPFLLIEDEFTVNILPLLLEIVSDENSTLHLFSYEQPVHKWKEVFRNKTSLNISEQFQPESYDKYTSTKCSVVIDSVNQMVLALGWKACLKYLIKLQRDPNVGQLIAILHKDCLTHSSKLQVHLNHIANAIISYNSENHSKISIVIRKSGKFYRSEELLSYDNKTRTLKSIPIIKESKKSEDEPARPSPSNLTTFKIEMDQSEKLEKYKLKLPYMSKINEGEGKVFYEPDAVDDWDEEDPDEDLDI</sequence>
<evidence type="ECO:0000256" key="2">
    <source>
        <dbReference type="ARBA" id="ARBA00004496"/>
    </source>
</evidence>
<evidence type="ECO:0000313" key="10">
    <source>
        <dbReference type="Proteomes" id="UP000823941"/>
    </source>
</evidence>
<name>A0ABQ7QDZ3_PLUXY</name>